<protein>
    <submittedName>
        <fullName evidence="1 2">Phosphorylated carbohydrates phosphatase</fullName>
        <ecNumber evidence="1 2">3.1.3.-</ecNumber>
    </submittedName>
</protein>
<dbReference type="InterPro" id="IPR006439">
    <property type="entry name" value="HAD-SF_hydro_IA"/>
</dbReference>
<dbReference type="InterPro" id="IPR036412">
    <property type="entry name" value="HAD-like_sf"/>
</dbReference>
<dbReference type="AlphaFoldDB" id="A0A174DE44"/>
<evidence type="ECO:0000313" key="3">
    <source>
        <dbReference type="Proteomes" id="UP000095431"/>
    </source>
</evidence>
<dbReference type="eggNOG" id="COG0637">
    <property type="taxonomic scope" value="Bacteria"/>
</dbReference>
<dbReference type="InterPro" id="IPR041492">
    <property type="entry name" value="HAD_2"/>
</dbReference>
<dbReference type="NCBIfam" id="TIGR01509">
    <property type="entry name" value="HAD-SF-IA-v3"/>
    <property type="match status" value="1"/>
</dbReference>
<evidence type="ECO:0000313" key="1">
    <source>
        <dbReference type="EMBL" id="CUO23764.1"/>
    </source>
</evidence>
<reference evidence="2 4" key="2">
    <citation type="submission" date="2019-07" db="EMBL/GenBank/DDBJ databases">
        <authorList>
            <person name="Chang H.-W."/>
            <person name="Raman A."/>
            <person name="Venkatesh S."/>
            <person name="Gehrig J."/>
        </authorList>
    </citation>
    <scope>NUCLEOTIDE SEQUENCE [LARGE SCALE GENOMIC DNA]</scope>
    <source>
        <strain evidence="2">Blautia_wexlerae_LFYP_14</strain>
    </source>
</reference>
<proteinExistence type="predicted"/>
<dbReference type="SFLD" id="SFLDS00003">
    <property type="entry name" value="Haloacid_Dehalogenase"/>
    <property type="match status" value="1"/>
</dbReference>
<dbReference type="Proteomes" id="UP000095431">
    <property type="component" value="Unassembled WGS sequence"/>
</dbReference>
<gene>
    <name evidence="2" type="ORF">BWLFYP14_01470</name>
    <name evidence="1" type="ORF">ERS852478_02218</name>
</gene>
<keyword evidence="4" id="KW-1185">Reference proteome</keyword>
<dbReference type="EMBL" id="CABHOF010000035">
    <property type="protein sequence ID" value="VUX64617.1"/>
    <property type="molecule type" value="Genomic_DNA"/>
</dbReference>
<dbReference type="InterPro" id="IPR023214">
    <property type="entry name" value="HAD_sf"/>
</dbReference>
<dbReference type="NCBIfam" id="TIGR01549">
    <property type="entry name" value="HAD-SF-IA-v1"/>
    <property type="match status" value="1"/>
</dbReference>
<reference evidence="1 3" key="1">
    <citation type="submission" date="2015-09" db="EMBL/GenBank/DDBJ databases">
        <authorList>
            <consortium name="Pathogen Informatics"/>
        </authorList>
    </citation>
    <scope>NUCLEOTIDE SEQUENCE [LARGE SCALE GENOMIC DNA]</scope>
    <source>
        <strain evidence="1 3">2789STDY5834863</strain>
    </source>
</reference>
<dbReference type="GO" id="GO:0016787">
    <property type="term" value="F:hydrolase activity"/>
    <property type="evidence" value="ECO:0007669"/>
    <property type="project" value="UniProtKB-KW"/>
</dbReference>
<dbReference type="PANTHER" id="PTHR18901">
    <property type="entry name" value="2-DEOXYGLUCOSE-6-PHOSPHATE PHOSPHATASE 2"/>
    <property type="match status" value="1"/>
</dbReference>
<dbReference type="RefSeq" id="WP_008705471.1">
    <property type="nucleotide sequence ID" value="NZ_BTHH01000040.1"/>
</dbReference>
<sequence>MASGIDTVIFDMDGVIFDSEILVLQAWKEVAERHGIAGVEAACHECLGTNSVVSKGVFLKHYGEDFPYEEYKAEMAEVFFSHASGGKLAKKPGVEELLKYLKMRGFKIGLASSTREVLVRSEISDGGLLGYFDQIVGGDMVERSKPEPDIFLEACRRLGTRPENCYVIEDSHNGIRAAYAAGMHPIMVPDLMEVTEEMKSLAEEILGSLCAVQEFLQGSGI</sequence>
<dbReference type="SFLD" id="SFLDG01129">
    <property type="entry name" value="C1.5:_HAD__Beta-PGM__Phosphata"/>
    <property type="match status" value="1"/>
</dbReference>
<name>A0A174DE44_9FIRM</name>
<dbReference type="EC" id="3.1.3.-" evidence="1 2"/>
<dbReference type="SUPFAM" id="SSF56784">
    <property type="entry name" value="HAD-like"/>
    <property type="match status" value="1"/>
</dbReference>
<dbReference type="Gene3D" id="3.40.50.1000">
    <property type="entry name" value="HAD superfamily/HAD-like"/>
    <property type="match status" value="1"/>
</dbReference>
<organism evidence="1 3">
    <name type="scientific">Blautia wexlerae</name>
    <dbReference type="NCBI Taxonomy" id="418240"/>
    <lineage>
        <taxon>Bacteria</taxon>
        <taxon>Bacillati</taxon>
        <taxon>Bacillota</taxon>
        <taxon>Clostridia</taxon>
        <taxon>Lachnospirales</taxon>
        <taxon>Lachnospiraceae</taxon>
        <taxon>Blautia</taxon>
    </lineage>
</organism>
<dbReference type="PANTHER" id="PTHR18901:SF38">
    <property type="entry name" value="PSEUDOURIDINE-5'-PHOSPHATASE"/>
    <property type="match status" value="1"/>
</dbReference>
<dbReference type="InterPro" id="IPR023198">
    <property type="entry name" value="PGP-like_dom2"/>
</dbReference>
<evidence type="ECO:0000313" key="2">
    <source>
        <dbReference type="EMBL" id="VUX64617.1"/>
    </source>
</evidence>
<dbReference type="SFLD" id="SFLDG01135">
    <property type="entry name" value="C1.5.6:_HAD__Beta-PGM__Phospha"/>
    <property type="match status" value="1"/>
</dbReference>
<evidence type="ECO:0000313" key="4">
    <source>
        <dbReference type="Proteomes" id="UP000366766"/>
    </source>
</evidence>
<accession>A0A174DE44</accession>
<dbReference type="Proteomes" id="UP000366766">
    <property type="component" value="Unassembled WGS sequence"/>
</dbReference>
<dbReference type="EMBL" id="CYZN01000014">
    <property type="protein sequence ID" value="CUO23764.1"/>
    <property type="molecule type" value="Genomic_DNA"/>
</dbReference>
<dbReference type="Pfam" id="PF13419">
    <property type="entry name" value="HAD_2"/>
    <property type="match status" value="1"/>
</dbReference>
<dbReference type="Gene3D" id="1.10.150.240">
    <property type="entry name" value="Putative phosphatase, domain 2"/>
    <property type="match status" value="1"/>
</dbReference>
<keyword evidence="1" id="KW-0378">Hydrolase</keyword>